<gene>
    <name evidence="1" type="ORF">FYJ58_13450</name>
</gene>
<dbReference type="Proteomes" id="UP000482209">
    <property type="component" value="Unassembled WGS sequence"/>
</dbReference>
<dbReference type="InterPro" id="IPR026989">
    <property type="entry name" value="TnpV"/>
</dbReference>
<protein>
    <submittedName>
        <fullName evidence="1">TnpV protein</fullName>
    </submittedName>
</protein>
<evidence type="ECO:0000313" key="2">
    <source>
        <dbReference type="Proteomes" id="UP000482209"/>
    </source>
</evidence>
<comment type="caution">
    <text evidence="1">The sequence shown here is derived from an EMBL/GenBank/DDBJ whole genome shotgun (WGS) entry which is preliminary data.</text>
</comment>
<dbReference type="AlphaFoldDB" id="A0A6L5Y284"/>
<dbReference type="Pfam" id="PF14198">
    <property type="entry name" value="TnpV"/>
    <property type="match status" value="1"/>
</dbReference>
<reference evidence="1 2" key="1">
    <citation type="submission" date="2019-08" db="EMBL/GenBank/DDBJ databases">
        <title>In-depth cultivation of the pig gut microbiome towards novel bacterial diversity and tailored functional studies.</title>
        <authorList>
            <person name="Wylensek D."/>
            <person name="Hitch T.C.A."/>
            <person name="Clavel T."/>
        </authorList>
    </citation>
    <scope>NUCLEOTIDE SEQUENCE [LARGE SCALE GENOMIC DNA]</scope>
    <source>
        <strain evidence="1 2">WCA-693-APC-MOT-I</strain>
    </source>
</reference>
<name>A0A6L5Y284_9FIRM</name>
<proteinExistence type="predicted"/>
<keyword evidence="2" id="KW-1185">Reference proteome</keyword>
<organism evidence="1 2">
    <name type="scientific">Velocimicrobium porci</name>
    <dbReference type="NCBI Taxonomy" id="2606634"/>
    <lineage>
        <taxon>Bacteria</taxon>
        <taxon>Bacillati</taxon>
        <taxon>Bacillota</taxon>
        <taxon>Clostridia</taxon>
        <taxon>Lachnospirales</taxon>
        <taxon>Lachnospiraceae</taxon>
        <taxon>Velocimicrobium</taxon>
    </lineage>
</organism>
<evidence type="ECO:0000313" key="1">
    <source>
        <dbReference type="EMBL" id="MSS64861.1"/>
    </source>
</evidence>
<dbReference type="EMBL" id="VUMT01000033">
    <property type="protein sequence ID" value="MSS64861.1"/>
    <property type="molecule type" value="Genomic_DNA"/>
</dbReference>
<sequence length="140" mass="16704">MYNKTIIADTVESGNLQTTEEVSMFERMGGQYEERDGIFYPLISMEEEHVDVGKYGLFWMEYMKSEYPQRYVSLKRCCRLREKAAEVNEEAYRILDEITDKYLKGKVEHSDSTMEVWKLREQARMMAEEIIFAEIVNQFH</sequence>
<accession>A0A6L5Y284</accession>